<protein>
    <submittedName>
        <fullName evidence="6">Uncharacterized protein</fullName>
    </submittedName>
</protein>
<organism evidence="6 7">
    <name type="scientific">Electrophorus electricus</name>
    <name type="common">Electric eel</name>
    <name type="synonym">Gymnotus electricus</name>
    <dbReference type="NCBI Taxonomy" id="8005"/>
    <lineage>
        <taxon>Eukaryota</taxon>
        <taxon>Metazoa</taxon>
        <taxon>Chordata</taxon>
        <taxon>Craniata</taxon>
        <taxon>Vertebrata</taxon>
        <taxon>Euteleostomi</taxon>
        <taxon>Actinopterygii</taxon>
        <taxon>Neopterygii</taxon>
        <taxon>Teleostei</taxon>
        <taxon>Ostariophysi</taxon>
        <taxon>Gymnotiformes</taxon>
        <taxon>Gymnotoidei</taxon>
        <taxon>Gymnotidae</taxon>
        <taxon>Electrophorus</taxon>
    </lineage>
</organism>
<dbReference type="AlphaFoldDB" id="A0A4W4HTA5"/>
<dbReference type="GO" id="GO:0005576">
    <property type="term" value="C:extracellular region"/>
    <property type="evidence" value="ECO:0007669"/>
    <property type="project" value="UniProtKB-SubCell"/>
</dbReference>
<name>A0A4W4HTA5_ELEEL</name>
<dbReference type="Ensembl" id="ENSEEET00000052538.2">
    <property type="protein sequence ID" value="ENSEEEP00000051975.1"/>
    <property type="gene ID" value="ENSEEEG00000024391.2"/>
</dbReference>
<reference evidence="7" key="1">
    <citation type="journal article" date="2014" name="Science">
        <title>Nonhuman genetics. Genomic basis for the convergent evolution of electric organs.</title>
        <authorList>
            <person name="Gallant J.R."/>
            <person name="Traeger L.L."/>
            <person name="Volkening J.D."/>
            <person name="Moffett H."/>
            <person name="Chen P.H."/>
            <person name="Novina C.D."/>
            <person name="Phillips G.N.Jr."/>
            <person name="Anand R."/>
            <person name="Wells G.B."/>
            <person name="Pinch M."/>
            <person name="Guth R."/>
            <person name="Unguez G.A."/>
            <person name="Albert J.S."/>
            <person name="Zakon H.H."/>
            <person name="Samanta M.P."/>
            <person name="Sussman M.R."/>
        </authorList>
    </citation>
    <scope>NUCLEOTIDE SEQUENCE [LARGE SCALE GENOMIC DNA]</scope>
</reference>
<proteinExistence type="inferred from homology"/>
<evidence type="ECO:0000313" key="7">
    <source>
        <dbReference type="Proteomes" id="UP000314983"/>
    </source>
</evidence>
<evidence type="ECO:0000256" key="2">
    <source>
        <dbReference type="ARBA" id="ARBA00007236"/>
    </source>
</evidence>
<dbReference type="GO" id="GO:0005125">
    <property type="term" value="F:cytokine activity"/>
    <property type="evidence" value="ECO:0007669"/>
    <property type="project" value="InterPro"/>
</dbReference>
<dbReference type="InterPro" id="IPR029034">
    <property type="entry name" value="Cystine-knot_cytokine"/>
</dbReference>
<dbReference type="InterPro" id="IPR010345">
    <property type="entry name" value="IL-17_fam"/>
</dbReference>
<evidence type="ECO:0000313" key="6">
    <source>
        <dbReference type="Ensembl" id="ENSEEEP00000051975.1"/>
    </source>
</evidence>
<evidence type="ECO:0000256" key="5">
    <source>
        <dbReference type="SAM" id="SignalP"/>
    </source>
</evidence>
<feature type="chain" id="PRO_5021339949" evidence="5">
    <location>
        <begin position="25"/>
        <end position="142"/>
    </location>
</feature>
<dbReference type="Gene3D" id="2.10.90.10">
    <property type="entry name" value="Cystine-knot cytokines"/>
    <property type="match status" value="1"/>
</dbReference>
<evidence type="ECO:0000256" key="1">
    <source>
        <dbReference type="ARBA" id="ARBA00004613"/>
    </source>
</evidence>
<reference evidence="7" key="2">
    <citation type="journal article" date="2017" name="Sci. Adv.">
        <title>A tail of two voltages: Proteomic comparison of the three electric organs of the electric eel.</title>
        <authorList>
            <person name="Traeger L.L."/>
            <person name="Sabat G."/>
            <person name="Barrett-Wilt G.A."/>
            <person name="Wells G.B."/>
            <person name="Sussman M.R."/>
        </authorList>
    </citation>
    <scope>NUCLEOTIDE SEQUENCE [LARGE SCALE GENOMIC DNA]</scope>
</reference>
<dbReference type="Pfam" id="PF06083">
    <property type="entry name" value="IL17"/>
    <property type="match status" value="1"/>
</dbReference>
<reference evidence="6" key="5">
    <citation type="submission" date="2025-09" db="UniProtKB">
        <authorList>
            <consortium name="Ensembl"/>
        </authorList>
    </citation>
    <scope>IDENTIFICATION</scope>
</reference>
<evidence type="ECO:0000256" key="3">
    <source>
        <dbReference type="ARBA" id="ARBA00022525"/>
    </source>
</evidence>
<keyword evidence="3" id="KW-0964">Secreted</keyword>
<dbReference type="SUPFAM" id="SSF57501">
    <property type="entry name" value="Cystine-knot cytokines"/>
    <property type="match status" value="1"/>
</dbReference>
<comment type="similarity">
    <text evidence="2">Belongs to the IL-17 family.</text>
</comment>
<feature type="signal peptide" evidence="5">
    <location>
        <begin position="1"/>
        <end position="24"/>
    </location>
</feature>
<sequence>MSSSKSALCMQVMLLFMGIYSSSCRPHDFSCISNEEHGMVRELNNILNNRTSRISLVRYFCFRNDTNGDRFPRTIMNAVCDLFGCTGFHKVSRPVPIFSEIYVYKREPTKGKCYKLQLEPYRVTVGCTCHHIANVLLLVTCI</sequence>
<reference evidence="6" key="4">
    <citation type="submission" date="2025-08" db="UniProtKB">
        <authorList>
            <consortium name="Ensembl"/>
        </authorList>
    </citation>
    <scope>IDENTIFICATION</scope>
</reference>
<keyword evidence="7" id="KW-1185">Reference proteome</keyword>
<reference evidence="6" key="3">
    <citation type="submission" date="2020-05" db="EMBL/GenBank/DDBJ databases">
        <title>Electrophorus electricus (electric eel) genome, fEleEle1, primary haplotype.</title>
        <authorList>
            <person name="Myers G."/>
            <person name="Meyer A."/>
            <person name="Fedrigo O."/>
            <person name="Formenti G."/>
            <person name="Rhie A."/>
            <person name="Tracey A."/>
            <person name="Sims Y."/>
            <person name="Jarvis E.D."/>
        </authorList>
    </citation>
    <scope>NUCLEOTIDE SEQUENCE [LARGE SCALE GENOMIC DNA]</scope>
</reference>
<comment type="subcellular location">
    <subcellularLocation>
        <location evidence="1">Secreted</location>
    </subcellularLocation>
</comment>
<dbReference type="Proteomes" id="UP000314983">
    <property type="component" value="Chromosome 24"/>
</dbReference>
<evidence type="ECO:0000256" key="4">
    <source>
        <dbReference type="ARBA" id="ARBA00022729"/>
    </source>
</evidence>
<keyword evidence="4 5" id="KW-0732">Signal</keyword>
<accession>A0A4W4HTA5</accession>